<comment type="caution">
    <text evidence="1">The sequence shown here is derived from an EMBL/GenBank/DDBJ whole genome shotgun (WGS) entry which is preliminary data.</text>
</comment>
<organism evidence="1 2">
    <name type="scientific">Meloidogyne enterolobii</name>
    <name type="common">Root-knot nematode worm</name>
    <name type="synonym">Meloidogyne mayaguensis</name>
    <dbReference type="NCBI Taxonomy" id="390850"/>
    <lineage>
        <taxon>Eukaryota</taxon>
        <taxon>Metazoa</taxon>
        <taxon>Ecdysozoa</taxon>
        <taxon>Nematoda</taxon>
        <taxon>Chromadorea</taxon>
        <taxon>Rhabditida</taxon>
        <taxon>Tylenchina</taxon>
        <taxon>Tylenchomorpha</taxon>
        <taxon>Tylenchoidea</taxon>
        <taxon>Meloidogynidae</taxon>
        <taxon>Meloidogyninae</taxon>
        <taxon>Meloidogyne</taxon>
    </lineage>
</organism>
<evidence type="ECO:0000313" key="1">
    <source>
        <dbReference type="EMBL" id="CAK5080426.1"/>
    </source>
</evidence>
<keyword evidence="2" id="KW-1185">Reference proteome</keyword>
<name>A0ACB0ZN78_MELEN</name>
<dbReference type="Proteomes" id="UP001497535">
    <property type="component" value="Unassembled WGS sequence"/>
</dbReference>
<protein>
    <submittedName>
        <fullName evidence="1">Uncharacterized protein</fullName>
    </submittedName>
</protein>
<accession>A0ACB0ZN78</accession>
<proteinExistence type="predicted"/>
<dbReference type="EMBL" id="CAVMJV010000041">
    <property type="protein sequence ID" value="CAK5080426.1"/>
    <property type="molecule type" value="Genomic_DNA"/>
</dbReference>
<sequence>MNSPNPFIIGLNPSISSIGLNLTAFLSNSSISLLISTIFSSSKKPITVYWPSRSGLYTVAYCVK</sequence>
<gene>
    <name evidence="1" type="ORF">MENTE1834_LOCUS27599</name>
</gene>
<evidence type="ECO:0000313" key="2">
    <source>
        <dbReference type="Proteomes" id="UP001497535"/>
    </source>
</evidence>
<reference evidence="1" key="1">
    <citation type="submission" date="2023-11" db="EMBL/GenBank/DDBJ databases">
        <authorList>
            <person name="Poullet M."/>
        </authorList>
    </citation>
    <scope>NUCLEOTIDE SEQUENCE</scope>
    <source>
        <strain evidence="1">E1834</strain>
    </source>
</reference>